<evidence type="ECO:0000259" key="2">
    <source>
        <dbReference type="Pfam" id="PF12499"/>
    </source>
</evidence>
<evidence type="ECO:0000313" key="3">
    <source>
        <dbReference type="EMBL" id="PNH03369.1"/>
    </source>
</evidence>
<keyword evidence="4" id="KW-1185">Reference proteome</keyword>
<proteinExistence type="predicted"/>
<feature type="compositionally biased region" description="Pro residues" evidence="1">
    <location>
        <begin position="253"/>
        <end position="288"/>
    </location>
</feature>
<feature type="compositionally biased region" description="Pro residues" evidence="1">
    <location>
        <begin position="212"/>
        <end position="244"/>
    </location>
</feature>
<evidence type="ECO:0000313" key="4">
    <source>
        <dbReference type="Proteomes" id="UP000236333"/>
    </source>
</evidence>
<feature type="domain" description="Pherophorin" evidence="2">
    <location>
        <begin position="339"/>
        <end position="480"/>
    </location>
</feature>
<comment type="caution">
    <text evidence="3">The sequence shown here is derived from an EMBL/GenBank/DDBJ whole genome shotgun (WGS) entry which is preliminary data.</text>
</comment>
<feature type="compositionally biased region" description="Pro residues" evidence="1">
    <location>
        <begin position="297"/>
        <end position="314"/>
    </location>
</feature>
<gene>
    <name evidence="3" type="ORF">TSOC_010595</name>
</gene>
<dbReference type="Pfam" id="PF12499">
    <property type="entry name" value="DUF3707"/>
    <property type="match status" value="1"/>
</dbReference>
<reference evidence="3 4" key="1">
    <citation type="journal article" date="2017" name="Mol. Biol. Evol.">
        <title>The 4-celled Tetrabaena socialis nuclear genome reveals the essential components for genetic control of cell number at the origin of multicellularity in the volvocine lineage.</title>
        <authorList>
            <person name="Featherston J."/>
            <person name="Arakaki Y."/>
            <person name="Hanschen E.R."/>
            <person name="Ferris P.J."/>
            <person name="Michod R.E."/>
            <person name="Olson B.J.S.C."/>
            <person name="Nozaki H."/>
            <person name="Durand P.M."/>
        </authorList>
    </citation>
    <scope>NUCLEOTIDE SEQUENCE [LARGE SCALE GENOMIC DNA]</scope>
    <source>
        <strain evidence="3 4">NIES-571</strain>
    </source>
</reference>
<dbReference type="EMBL" id="PGGS01000512">
    <property type="protein sequence ID" value="PNH03369.1"/>
    <property type="molecule type" value="Genomic_DNA"/>
</dbReference>
<feature type="region of interest" description="Disordered" evidence="1">
    <location>
        <begin position="1"/>
        <end position="47"/>
    </location>
</feature>
<feature type="compositionally biased region" description="Pro residues" evidence="1">
    <location>
        <begin position="36"/>
        <end position="47"/>
    </location>
</feature>
<sequence length="485" mass="51721">PSPPNFPLDLRSNPFTPPGRPPPPPPPKGSGGRRAPPVPPVPPVPPTPPPSHNCDVWVWIHITPPLDAAMSGRHLLTSQPTMDYSDRRTLLSRSGFTFNAASCAQLAALVQTGFATQAPLLNATILVPFALDDCAPAHVVFRGTLLSARDGELLQGWLDGALGLQSWVRNVTGGERCSPLLSGYTVRSEVTGVDGTPSCMKGDATQQCARAPPLPPPRRPSRSRPPPQAPLPPAPGRPKAPRAPAPKRKPVQSDPPPPLPPSPSLPPPSQPSQPPPATPLPRPTPKPQPGQRRPNMFDPPPPPPRPPSPTPKPVPGSRKPMGFLPPPPPPPPTFVETHDCVNSNIQVPYVISNLTLTNTLDQRGAAAVAMCIRVSQQRCRASSFCCGMEFAKVEVPVAPACTGDLRRLTVNAKPRDFSWGRYDGGLVTIKFEGLLTTLPSPDGAKLCWVVRPGDCAKPQNFCLNGHCQVNYYSTNNKCCPATLVA</sequence>
<feature type="non-terminal residue" evidence="3">
    <location>
        <position position="1"/>
    </location>
</feature>
<protein>
    <recommendedName>
        <fullName evidence="2">Pherophorin domain-containing protein</fullName>
    </recommendedName>
</protein>
<feature type="region of interest" description="Disordered" evidence="1">
    <location>
        <begin position="192"/>
        <end position="331"/>
    </location>
</feature>
<accession>A0A2J7ZSX3</accession>
<dbReference type="InterPro" id="IPR024616">
    <property type="entry name" value="Pherophorin"/>
</dbReference>
<organism evidence="3 4">
    <name type="scientific">Tetrabaena socialis</name>
    <dbReference type="NCBI Taxonomy" id="47790"/>
    <lineage>
        <taxon>Eukaryota</taxon>
        <taxon>Viridiplantae</taxon>
        <taxon>Chlorophyta</taxon>
        <taxon>core chlorophytes</taxon>
        <taxon>Chlorophyceae</taxon>
        <taxon>CS clade</taxon>
        <taxon>Chlamydomonadales</taxon>
        <taxon>Tetrabaenaceae</taxon>
        <taxon>Tetrabaena</taxon>
    </lineage>
</organism>
<feature type="compositionally biased region" description="Pro residues" evidence="1">
    <location>
        <begin position="15"/>
        <end position="28"/>
    </location>
</feature>
<dbReference type="AlphaFoldDB" id="A0A2J7ZSX3"/>
<dbReference type="Proteomes" id="UP000236333">
    <property type="component" value="Unassembled WGS sequence"/>
</dbReference>
<evidence type="ECO:0000256" key="1">
    <source>
        <dbReference type="SAM" id="MobiDB-lite"/>
    </source>
</evidence>
<name>A0A2J7ZSX3_9CHLO</name>